<feature type="transmembrane region" description="Helical" evidence="1">
    <location>
        <begin position="6"/>
        <end position="24"/>
    </location>
</feature>
<keyword evidence="1" id="KW-0472">Membrane</keyword>
<evidence type="ECO:0000256" key="1">
    <source>
        <dbReference type="SAM" id="Phobius"/>
    </source>
</evidence>
<feature type="transmembrane region" description="Helical" evidence="1">
    <location>
        <begin position="133"/>
        <end position="154"/>
    </location>
</feature>
<keyword evidence="1" id="KW-1133">Transmembrane helix</keyword>
<gene>
    <name evidence="2" type="ORF">JO391_08275</name>
</gene>
<feature type="transmembrane region" description="Helical" evidence="1">
    <location>
        <begin position="31"/>
        <end position="51"/>
    </location>
</feature>
<keyword evidence="1" id="KW-0812">Transmembrane</keyword>
<feature type="transmembrane region" description="Helical" evidence="1">
    <location>
        <begin position="63"/>
        <end position="82"/>
    </location>
</feature>
<sequence length="340" mass="35803">MAVVLSLVLLWLVIVYLPFLMPGWRALLGLCVALGLFHLGVRLGVAGWTAAEVPAPLVATGNFWLDLCVWALPVTILARAAGLAAKSWGVKGRWLGAVTLAGLLALPAFWAGQGAMTLWSRRPAPAACTARPIPILLSGIAGAVPWSEAIMLYLGPDIRREGRYPLLPRHGRAICRETSGGRDGLRITALSVRAAAFQRERCGAARLPDGEGSLCALLRDAGAEIVPEKMVFFEPGGIRPGDFGIPAAPTSAGTATGTGERLVVVPDTGLGEISATCRLAPAADGRLYCRMRRKIVEGLDLFWEIGALPEDLSVVLTGADALARETCATVFDVPGCRAAP</sequence>
<keyword evidence="3" id="KW-1185">Reference proteome</keyword>
<evidence type="ECO:0000313" key="2">
    <source>
        <dbReference type="EMBL" id="QYZ71481.1"/>
    </source>
</evidence>
<protein>
    <submittedName>
        <fullName evidence="2">Uncharacterized protein</fullName>
    </submittedName>
</protein>
<name>A0A8G0ZYR4_9RHOB</name>
<reference evidence="2" key="1">
    <citation type="submission" date="2021-02" db="EMBL/GenBank/DDBJ databases">
        <title>Rhodobacter shimadae sp. nov., an aerobic anoxygenic phototrophic bacterium isolated from a hot spring.</title>
        <authorList>
            <person name="Muramatsu S."/>
            <person name="Haruta S."/>
            <person name="Hirose S."/>
            <person name="Hanada S."/>
        </authorList>
    </citation>
    <scope>NUCLEOTIDE SEQUENCE</scope>
    <source>
        <strain evidence="2">N10</strain>
    </source>
</reference>
<dbReference type="Proteomes" id="UP000826300">
    <property type="component" value="Chromosome"/>
</dbReference>
<dbReference type="EMBL" id="CP069370">
    <property type="protein sequence ID" value="QYZ71481.1"/>
    <property type="molecule type" value="Genomic_DNA"/>
</dbReference>
<dbReference type="RefSeq" id="WP_220664047.1">
    <property type="nucleotide sequence ID" value="NZ_CP069370.1"/>
</dbReference>
<evidence type="ECO:0000313" key="3">
    <source>
        <dbReference type="Proteomes" id="UP000826300"/>
    </source>
</evidence>
<dbReference type="KEGG" id="nsm:JO391_08275"/>
<feature type="transmembrane region" description="Helical" evidence="1">
    <location>
        <begin position="94"/>
        <end position="113"/>
    </location>
</feature>
<proteinExistence type="predicted"/>
<dbReference type="AlphaFoldDB" id="A0A8G0ZYR4"/>
<accession>A0A8G0ZYR4</accession>
<organism evidence="2 3">
    <name type="scientific">Neotabrizicola shimadae</name>
    <dbReference type="NCBI Taxonomy" id="2807096"/>
    <lineage>
        <taxon>Bacteria</taxon>
        <taxon>Pseudomonadati</taxon>
        <taxon>Pseudomonadota</taxon>
        <taxon>Alphaproteobacteria</taxon>
        <taxon>Rhodobacterales</taxon>
        <taxon>Paracoccaceae</taxon>
        <taxon>Neotabrizicola</taxon>
    </lineage>
</organism>